<keyword evidence="4" id="KW-0378">Hydrolase</keyword>
<evidence type="ECO:0000256" key="3">
    <source>
        <dbReference type="ARBA" id="ARBA00022723"/>
    </source>
</evidence>
<dbReference type="AlphaFoldDB" id="A0A194X4L4"/>
<dbReference type="GO" id="GO:0005634">
    <property type="term" value="C:nucleus"/>
    <property type="evidence" value="ECO:0007669"/>
    <property type="project" value="UniProtKB-SubCell"/>
</dbReference>
<dbReference type="SMART" id="SM01168">
    <property type="entry name" value="DUF1907"/>
    <property type="match status" value="1"/>
</dbReference>
<evidence type="ECO:0000256" key="5">
    <source>
        <dbReference type="ARBA" id="ARBA00022833"/>
    </source>
</evidence>
<evidence type="ECO:0000256" key="2">
    <source>
        <dbReference type="ARBA" id="ARBA00011245"/>
    </source>
</evidence>
<feature type="domain" description="DUF1907" evidence="7">
    <location>
        <begin position="23"/>
        <end position="270"/>
    </location>
</feature>
<dbReference type="OrthoDB" id="5119241at2759"/>
<dbReference type="GeneID" id="28820632"/>
<evidence type="ECO:0000259" key="7">
    <source>
        <dbReference type="SMART" id="SM01168"/>
    </source>
</evidence>
<dbReference type="GO" id="GO:0016788">
    <property type="term" value="F:hydrolase activity, acting on ester bonds"/>
    <property type="evidence" value="ECO:0007669"/>
    <property type="project" value="TreeGrafter"/>
</dbReference>
<dbReference type="KEGG" id="psco:LY89DRAFT_620264"/>
<evidence type="ECO:0000256" key="1">
    <source>
        <dbReference type="ARBA" id="ARBA00004123"/>
    </source>
</evidence>
<organism evidence="8 9">
    <name type="scientific">Mollisia scopiformis</name>
    <name type="common">Conifer needle endophyte fungus</name>
    <name type="synonym">Phialocephala scopiformis</name>
    <dbReference type="NCBI Taxonomy" id="149040"/>
    <lineage>
        <taxon>Eukaryota</taxon>
        <taxon>Fungi</taxon>
        <taxon>Dikarya</taxon>
        <taxon>Ascomycota</taxon>
        <taxon>Pezizomycotina</taxon>
        <taxon>Leotiomycetes</taxon>
        <taxon>Helotiales</taxon>
        <taxon>Mollisiaceae</taxon>
        <taxon>Mollisia</taxon>
    </lineage>
</organism>
<reference evidence="8 9" key="1">
    <citation type="submission" date="2015-10" db="EMBL/GenBank/DDBJ databases">
        <title>Full genome of DAOMC 229536 Phialocephala scopiformis, a fungal endophyte of spruce producing the potent anti-insectan compound rugulosin.</title>
        <authorList>
            <consortium name="DOE Joint Genome Institute"/>
            <person name="Walker A.K."/>
            <person name="Frasz S.L."/>
            <person name="Seifert K.A."/>
            <person name="Miller J.D."/>
            <person name="Mondo S.J."/>
            <person name="Labutti K."/>
            <person name="Lipzen A."/>
            <person name="Dockter R."/>
            <person name="Kennedy M."/>
            <person name="Grigoriev I.V."/>
            <person name="Spatafora J.W."/>
        </authorList>
    </citation>
    <scope>NUCLEOTIDE SEQUENCE [LARGE SCALE GENOMIC DNA]</scope>
    <source>
        <strain evidence="8 9">CBS 120377</strain>
    </source>
</reference>
<keyword evidence="5" id="KW-0862">Zinc</keyword>
<gene>
    <name evidence="8" type="ORF">LY89DRAFT_620264</name>
</gene>
<keyword evidence="9" id="KW-1185">Reference proteome</keyword>
<sequence length="270" mass="28780">MPTKHPTTTHPLPPTSLSNLISPLLTSLKQNFTDATISLVPCPNLTQPPFHLAAPGLSGHEAIVDIGGPAYLHPVPDFSKKYDLGRIVASLSSGEEKGKGRLAIGAGAGPFHIVGQNSELIPNFYISASGNVTKNLTHYAKIDPSTQTCIAGPVPGASTAGALMANLFLSDGDPGPVLRITARNRIGDKSFTEAMRMGIEEREISMGGVFVVEGAKVWAHVMPDFCGERLEDAEVGKWLRFFEWGGEGLVFLSCFHGVDFGVGVRVEHTH</sequence>
<keyword evidence="6" id="KW-0539">Nucleus</keyword>
<keyword evidence="3" id="KW-0479">Metal-binding</keyword>
<dbReference type="GO" id="GO:0008270">
    <property type="term" value="F:zinc ion binding"/>
    <property type="evidence" value="ECO:0007669"/>
    <property type="project" value="TreeGrafter"/>
</dbReference>
<name>A0A194X4L4_MOLSC</name>
<evidence type="ECO:0000256" key="6">
    <source>
        <dbReference type="ARBA" id="ARBA00023242"/>
    </source>
</evidence>
<evidence type="ECO:0000256" key="4">
    <source>
        <dbReference type="ARBA" id="ARBA00022801"/>
    </source>
</evidence>
<protein>
    <submittedName>
        <fullName evidence="8">DUF1907-domain-containing protein</fullName>
    </submittedName>
</protein>
<dbReference type="PANTHER" id="PTHR13204:SF1">
    <property type="entry name" value="ESTER HYDROLASE C11ORF54"/>
    <property type="match status" value="1"/>
</dbReference>
<dbReference type="SUPFAM" id="SSF117856">
    <property type="entry name" value="AF0104/ALDC/Ptd012-like"/>
    <property type="match status" value="1"/>
</dbReference>
<feature type="non-terminal residue" evidence="8">
    <location>
        <position position="270"/>
    </location>
</feature>
<accession>A0A194X4L4</accession>
<dbReference type="PANTHER" id="PTHR13204">
    <property type="entry name" value="PTD012 PROTEIN"/>
    <property type="match status" value="1"/>
</dbReference>
<comment type="subunit">
    <text evidence="2">Monomer.</text>
</comment>
<evidence type="ECO:0000313" key="9">
    <source>
        <dbReference type="Proteomes" id="UP000070700"/>
    </source>
</evidence>
<dbReference type="EMBL" id="KQ947419">
    <property type="protein sequence ID" value="KUJ15009.1"/>
    <property type="molecule type" value="Genomic_DNA"/>
</dbReference>
<dbReference type="InParanoid" id="A0A194X4L4"/>
<comment type="subcellular location">
    <subcellularLocation>
        <location evidence="1">Nucleus</location>
    </subcellularLocation>
</comment>
<dbReference type="Proteomes" id="UP000070700">
    <property type="component" value="Unassembled WGS sequence"/>
</dbReference>
<dbReference type="InterPro" id="IPR015021">
    <property type="entry name" value="C11orf54_DUF1907"/>
</dbReference>
<dbReference type="Pfam" id="PF08925">
    <property type="entry name" value="DUF1907"/>
    <property type="match status" value="1"/>
</dbReference>
<proteinExistence type="predicted"/>
<dbReference type="RefSeq" id="XP_018069364.1">
    <property type="nucleotide sequence ID" value="XM_018210906.1"/>
</dbReference>
<evidence type="ECO:0000313" key="8">
    <source>
        <dbReference type="EMBL" id="KUJ15009.1"/>
    </source>
</evidence>